<dbReference type="PhylomeDB" id="Q82WW7"/>
<dbReference type="GO" id="GO:0005886">
    <property type="term" value="C:plasma membrane"/>
    <property type="evidence" value="ECO:0007669"/>
    <property type="project" value="TreeGrafter"/>
</dbReference>
<gene>
    <name evidence="2" type="ordered locus">NE0540</name>
</gene>
<feature type="transmembrane region" description="Helical" evidence="1">
    <location>
        <begin position="932"/>
        <end position="955"/>
    </location>
</feature>
<feature type="transmembrane region" description="Helical" evidence="1">
    <location>
        <begin position="904"/>
        <end position="926"/>
    </location>
</feature>
<feature type="transmembrane region" description="Helical" evidence="1">
    <location>
        <begin position="382"/>
        <end position="406"/>
    </location>
</feature>
<dbReference type="GeneID" id="87103743"/>
<dbReference type="Pfam" id="PF00873">
    <property type="entry name" value="ACR_tran"/>
    <property type="match status" value="1"/>
</dbReference>
<dbReference type="InterPro" id="IPR027463">
    <property type="entry name" value="AcrB_DN_DC_subdom"/>
</dbReference>
<dbReference type="HOGENOM" id="CLU_002755_1_2_4"/>
<dbReference type="AlphaFoldDB" id="Q82WW7"/>
<feature type="transmembrane region" description="Helical" evidence="1">
    <location>
        <begin position="427"/>
        <end position="446"/>
    </location>
</feature>
<dbReference type="KEGG" id="neu:NE0540"/>
<organism evidence="2 3">
    <name type="scientific">Nitrosomonas europaea (strain ATCC 19718 / CIP 103999 / KCTC 2705 / NBRC 14298)</name>
    <dbReference type="NCBI Taxonomy" id="228410"/>
    <lineage>
        <taxon>Bacteria</taxon>
        <taxon>Pseudomonadati</taxon>
        <taxon>Pseudomonadota</taxon>
        <taxon>Betaproteobacteria</taxon>
        <taxon>Nitrosomonadales</taxon>
        <taxon>Nitrosomonadaceae</taxon>
        <taxon>Nitrosomonas</taxon>
    </lineage>
</organism>
<dbReference type="SUPFAM" id="SSF82866">
    <property type="entry name" value="Multidrug efflux transporter AcrB transmembrane domain"/>
    <property type="match status" value="2"/>
</dbReference>
<feature type="transmembrane region" description="Helical" evidence="1">
    <location>
        <begin position="328"/>
        <end position="346"/>
    </location>
</feature>
<dbReference type="RefSeq" id="WP_011111170.1">
    <property type="nucleotide sequence ID" value="NC_004757.1"/>
</dbReference>
<sequence length="1040" mass="115413">MKLIIWFVKNPVAANLLMILIIVGGIVGLITADRYVYPPEPRHQLQITTIYDGAGPGEVEQAICIPIEHAVHDLQGVRHLHAEAKQSLCRVLVEFDPAVDATRLQAEVQARLEAVTVFPEDADKPVIRELKTGPQAIIATVRGMADLRTLQHYRDRLHIRLSTHPDIGQILLFPEIPYEVSIEITREDLRRYGFSFDEIAEMIRAVSGNISAGELKNTDGRLLIRSQAQAMTAEDFAAIRLRSDRQGMQLKLGDIAHITETVRDQSMLVRSDGLPAMEILIWPRNQLGKTVDAVNQVITAFHSELPADVEVITWDDWSKYYDENMSMLRGNAISGFILIFVVLALVLDMRLALWVSAGILISVFGAFWWIPILGISLNVYTITALILILSVVVDDAIIVGEHIYLLQQRGQSGISGAIGGVRAMAPLVVPMVLTTVIAFTPGLLLPGLTGHLLYNISAVAILALLFSMTETLLILPAHLAGQSPKDPDAATGIMPHFLRYAMATLKEQVDNGLRWLTGCYTRALHLALQWRYIVIAGFTAALLLIAALVISGRITTVLDRSVDDYYLVGMLKFPAGTAFEEVDRQLFRLGHIAHEIRAELNQKYYCDDSAENGDSVRHVLMFSNDNVAVVNLEMAIDDRIRDQVDDIKQQWRERFGPLPAGTTLTLQSFWPRDLGVSTEGPPKAIEWVLTAPDTAVQNAAGEILKHKLAAYAGVHSVTSSMQPGKPELHLELKPAAAFYGLTMRDLSEQVRHGFFGLEVQRYYHEHDEIRVMLRFPQEDRQALEQLQNMPIRLPGGNSVPFGTIARAEYQSGFASIQRTDRERIQLIGAEVYQDQVDVESILADMRVHVIPQLKAQFPGLDIKPGESRQKQEEVMSDLWLYGVLALFGMYALLAIPLRSYAQPLIIMLTVPFGFIGAVVGHLLFRIPLSLESYFALFAVSGIVINDSLVLIAQINKNLQQKISVIRAAVAAGKSRFRAILLMNVTTLAGLLPQLSSQGYDAEKIMPMAVTIAFGMLFTFFVTLFLVPAVCVVFNKNIQSG</sequence>
<feature type="transmembrane region" description="Helical" evidence="1">
    <location>
        <begin position="12"/>
        <end position="32"/>
    </location>
</feature>
<dbReference type="Gene3D" id="3.30.70.1440">
    <property type="entry name" value="Multidrug efflux transporter AcrB pore domain"/>
    <property type="match status" value="1"/>
</dbReference>
<keyword evidence="3" id="KW-1185">Reference proteome</keyword>
<dbReference type="InterPro" id="IPR001036">
    <property type="entry name" value="Acrflvin-R"/>
</dbReference>
<keyword evidence="1" id="KW-0472">Membrane</keyword>
<dbReference type="eggNOG" id="COG0841">
    <property type="taxonomic scope" value="Bacteria"/>
</dbReference>
<dbReference type="Gene3D" id="3.30.70.1430">
    <property type="entry name" value="Multidrug efflux transporter AcrB pore domain"/>
    <property type="match status" value="2"/>
</dbReference>
<name>Q82WW7_NITEU</name>
<protein>
    <submittedName>
        <fullName evidence="2">Acriflavin resistance protein</fullName>
    </submittedName>
</protein>
<dbReference type="Gene3D" id="3.30.2090.10">
    <property type="entry name" value="Multidrug efflux transporter AcrB TolC docking domain, DN and DC subdomains"/>
    <property type="match status" value="2"/>
</dbReference>
<feature type="transmembrane region" description="Helical" evidence="1">
    <location>
        <begin position="351"/>
        <end position="370"/>
    </location>
</feature>
<feature type="transmembrane region" description="Helical" evidence="1">
    <location>
        <begin position="1007"/>
        <end position="1033"/>
    </location>
</feature>
<dbReference type="GO" id="GO:0042910">
    <property type="term" value="F:xenobiotic transmembrane transporter activity"/>
    <property type="evidence" value="ECO:0007669"/>
    <property type="project" value="TreeGrafter"/>
</dbReference>
<feature type="transmembrane region" description="Helical" evidence="1">
    <location>
        <begin position="452"/>
        <end position="475"/>
    </location>
</feature>
<dbReference type="SUPFAM" id="SSF82693">
    <property type="entry name" value="Multidrug efflux transporter AcrB pore domain, PN1, PN2, PC1 and PC2 subdomains"/>
    <property type="match status" value="1"/>
</dbReference>
<dbReference type="Proteomes" id="UP000001416">
    <property type="component" value="Chromosome"/>
</dbReference>
<dbReference type="PRINTS" id="PR00702">
    <property type="entry name" value="ACRIFLAVINRP"/>
</dbReference>
<keyword evidence="1" id="KW-0812">Transmembrane</keyword>
<dbReference type="EMBL" id="AL954747">
    <property type="protein sequence ID" value="CAD84451.1"/>
    <property type="molecule type" value="Genomic_DNA"/>
</dbReference>
<feature type="transmembrane region" description="Helical" evidence="1">
    <location>
        <begin position="878"/>
        <end position="897"/>
    </location>
</feature>
<proteinExistence type="predicted"/>
<dbReference type="Gene3D" id="1.20.1640.10">
    <property type="entry name" value="Multidrug efflux transporter AcrB transmembrane domain"/>
    <property type="match status" value="2"/>
</dbReference>
<accession>Q82WW7</accession>
<dbReference type="PANTHER" id="PTHR32063">
    <property type="match status" value="1"/>
</dbReference>
<evidence type="ECO:0000313" key="3">
    <source>
        <dbReference type="Proteomes" id="UP000001416"/>
    </source>
</evidence>
<reference evidence="2 3" key="1">
    <citation type="journal article" date="2003" name="J. Bacteriol.">
        <title>Complete genome sequence of the ammonia-oxidizing bacterium and obligate chemolithoautotroph Nitrosomonas europaea.</title>
        <authorList>
            <person name="Chain P."/>
            <person name="Lamerdin J."/>
            <person name="Larimer F."/>
            <person name="Regala W."/>
            <person name="Land M."/>
            <person name="Hauser L."/>
            <person name="Hooper A."/>
            <person name="Klotz M."/>
            <person name="Norton J."/>
            <person name="Sayavedra-Soto L."/>
            <person name="Arciero D."/>
            <person name="Hommes N."/>
            <person name="Whittaker M."/>
            <person name="Arp D."/>
        </authorList>
    </citation>
    <scope>NUCLEOTIDE SEQUENCE [LARGE SCALE GENOMIC DNA]</scope>
    <source>
        <strain evidence="3">ATCC 19718 / CIP 103999 / KCTC 2705 / NBRC 14298</strain>
    </source>
</reference>
<evidence type="ECO:0000256" key="1">
    <source>
        <dbReference type="SAM" id="Phobius"/>
    </source>
</evidence>
<evidence type="ECO:0000313" key="2">
    <source>
        <dbReference type="EMBL" id="CAD84451.1"/>
    </source>
</evidence>
<dbReference type="Gene3D" id="3.30.70.1320">
    <property type="entry name" value="Multidrug efflux transporter AcrB pore domain like"/>
    <property type="match status" value="1"/>
</dbReference>
<feature type="transmembrane region" description="Helical" evidence="1">
    <location>
        <begin position="532"/>
        <end position="550"/>
    </location>
</feature>
<keyword evidence="1" id="KW-1133">Transmembrane helix</keyword>
<dbReference type="STRING" id="228410.NE0540"/>
<dbReference type="SUPFAM" id="SSF82714">
    <property type="entry name" value="Multidrug efflux transporter AcrB TolC docking domain, DN and DC subdomains"/>
    <property type="match status" value="2"/>
</dbReference>
<dbReference type="OrthoDB" id="9806532at2"/>
<dbReference type="PANTHER" id="PTHR32063:SF33">
    <property type="entry name" value="RND SUPERFAMILY EFFLUX PUMP PERMEASE COMPONENT"/>
    <property type="match status" value="1"/>
</dbReference>